<proteinExistence type="predicted"/>
<dbReference type="RefSeq" id="WP_097277516.1">
    <property type="nucleotide sequence ID" value="NZ_OCNJ01000001.1"/>
</dbReference>
<evidence type="ECO:0000259" key="1">
    <source>
        <dbReference type="Pfam" id="PF07484"/>
    </source>
</evidence>
<evidence type="ECO:0000313" key="3">
    <source>
        <dbReference type="Proteomes" id="UP000219621"/>
    </source>
</evidence>
<dbReference type="Gene3D" id="3.90.1340.10">
    <property type="entry name" value="Phage tail collar domain"/>
    <property type="match status" value="1"/>
</dbReference>
<protein>
    <submittedName>
        <fullName evidence="2">Microcystin-dependent protein</fullName>
    </submittedName>
</protein>
<dbReference type="AlphaFoldDB" id="A0A286G5H1"/>
<feature type="domain" description="Phage tail collar" evidence="1">
    <location>
        <begin position="7"/>
        <end position="63"/>
    </location>
</feature>
<dbReference type="EMBL" id="OCNJ01000001">
    <property type="protein sequence ID" value="SOD90748.1"/>
    <property type="molecule type" value="Genomic_DNA"/>
</dbReference>
<sequence length="172" mass="18062">MADPYIGEIRLMPYTYAPEDWFDCSGQTLLIQQYTPLFAVIGIRFGGDGQTNFKLPDLRGLVPVGTGAGPGLTARTIAQTWGSTTVTLNETTVPPHTHGMSASTTNTNLVSSPVGAVPAGQQKLYAAPGSNTPVPLAATVTPVGGAQAHNNMAPFTALRFCICWNGTFPVKP</sequence>
<dbReference type="Proteomes" id="UP000219621">
    <property type="component" value="Unassembled WGS sequence"/>
</dbReference>
<accession>A0A286G5H1</accession>
<keyword evidence="3" id="KW-1185">Reference proteome</keyword>
<organism evidence="2 3">
    <name type="scientific">Caenispirillum bisanense</name>
    <dbReference type="NCBI Taxonomy" id="414052"/>
    <lineage>
        <taxon>Bacteria</taxon>
        <taxon>Pseudomonadati</taxon>
        <taxon>Pseudomonadota</taxon>
        <taxon>Alphaproteobacteria</taxon>
        <taxon>Rhodospirillales</taxon>
        <taxon>Novispirillaceae</taxon>
        <taxon>Caenispirillum</taxon>
    </lineage>
</organism>
<evidence type="ECO:0000313" key="2">
    <source>
        <dbReference type="EMBL" id="SOD90748.1"/>
    </source>
</evidence>
<dbReference type="InterPro" id="IPR011083">
    <property type="entry name" value="Phage_tail_collar_dom"/>
</dbReference>
<dbReference type="Pfam" id="PF07484">
    <property type="entry name" value="Collar"/>
    <property type="match status" value="1"/>
</dbReference>
<gene>
    <name evidence="2" type="ORF">SAMN05421508_101646</name>
</gene>
<dbReference type="OrthoDB" id="9810174at2"/>
<reference evidence="2 3" key="1">
    <citation type="submission" date="2017-09" db="EMBL/GenBank/DDBJ databases">
        <authorList>
            <person name="Ehlers B."/>
            <person name="Leendertz F.H."/>
        </authorList>
    </citation>
    <scope>NUCLEOTIDE SEQUENCE [LARGE SCALE GENOMIC DNA]</scope>
    <source>
        <strain evidence="2 3">USBA 140</strain>
    </source>
</reference>
<name>A0A286G5H1_9PROT</name>
<dbReference type="InterPro" id="IPR037053">
    <property type="entry name" value="Phage_tail_collar_dom_sf"/>
</dbReference>
<dbReference type="SUPFAM" id="SSF88874">
    <property type="entry name" value="Receptor-binding domain of short tail fibre protein gp12"/>
    <property type="match status" value="1"/>
</dbReference>